<keyword evidence="3" id="KW-1185">Reference proteome</keyword>
<feature type="chain" id="PRO_5038713735" evidence="1">
    <location>
        <begin position="26"/>
        <end position="237"/>
    </location>
</feature>
<gene>
    <name evidence="2" type="ORF">DPMN_066886</name>
</gene>
<organism evidence="2 3">
    <name type="scientific">Dreissena polymorpha</name>
    <name type="common">Zebra mussel</name>
    <name type="synonym">Mytilus polymorpha</name>
    <dbReference type="NCBI Taxonomy" id="45954"/>
    <lineage>
        <taxon>Eukaryota</taxon>
        <taxon>Metazoa</taxon>
        <taxon>Spiralia</taxon>
        <taxon>Lophotrochozoa</taxon>
        <taxon>Mollusca</taxon>
        <taxon>Bivalvia</taxon>
        <taxon>Autobranchia</taxon>
        <taxon>Heteroconchia</taxon>
        <taxon>Euheterodonta</taxon>
        <taxon>Imparidentia</taxon>
        <taxon>Neoheterodontei</taxon>
        <taxon>Myida</taxon>
        <taxon>Dreissenoidea</taxon>
        <taxon>Dreissenidae</taxon>
        <taxon>Dreissena</taxon>
    </lineage>
</organism>
<comment type="caution">
    <text evidence="2">The sequence shown here is derived from an EMBL/GenBank/DDBJ whole genome shotgun (WGS) entry which is preliminary data.</text>
</comment>
<protein>
    <submittedName>
        <fullName evidence="2">Uncharacterized protein</fullName>
    </submittedName>
</protein>
<name>A0A9D4BVE1_DREPO</name>
<sequence>MKMESKSYLLVALAFVSVVVSVVQTASINKRAAGTPEPCFAVATGGPVSPANFAETITDLKLRAQSIQAMSLDIKTWLKTPSTSGANPLVSSFLASYMDTYHFTSDSSLNGSVADAAANTIGALQTHFKLLTEVAKYIADTRKSDKLANDVSMGILVSKLESLESRVLSAACSVQIALRAKGSDVTPFEPKLAQSYLSIAEPVWRVYIVMNDSARLSHPYLTSVYEQILAVTSNATN</sequence>
<keyword evidence="1" id="KW-0732">Signal</keyword>
<feature type="signal peptide" evidence="1">
    <location>
        <begin position="1"/>
        <end position="25"/>
    </location>
</feature>
<proteinExistence type="predicted"/>
<dbReference type="Proteomes" id="UP000828390">
    <property type="component" value="Unassembled WGS sequence"/>
</dbReference>
<accession>A0A9D4BVE1</accession>
<evidence type="ECO:0000313" key="2">
    <source>
        <dbReference type="EMBL" id="KAH3707478.1"/>
    </source>
</evidence>
<dbReference type="EMBL" id="JAIWYP010000014">
    <property type="protein sequence ID" value="KAH3707478.1"/>
    <property type="molecule type" value="Genomic_DNA"/>
</dbReference>
<evidence type="ECO:0000256" key="1">
    <source>
        <dbReference type="SAM" id="SignalP"/>
    </source>
</evidence>
<dbReference type="AlphaFoldDB" id="A0A9D4BVE1"/>
<reference evidence="2" key="1">
    <citation type="journal article" date="2019" name="bioRxiv">
        <title>The Genome of the Zebra Mussel, Dreissena polymorpha: A Resource for Invasive Species Research.</title>
        <authorList>
            <person name="McCartney M.A."/>
            <person name="Auch B."/>
            <person name="Kono T."/>
            <person name="Mallez S."/>
            <person name="Zhang Y."/>
            <person name="Obille A."/>
            <person name="Becker A."/>
            <person name="Abrahante J.E."/>
            <person name="Garbe J."/>
            <person name="Badalamenti J.P."/>
            <person name="Herman A."/>
            <person name="Mangelson H."/>
            <person name="Liachko I."/>
            <person name="Sullivan S."/>
            <person name="Sone E.D."/>
            <person name="Koren S."/>
            <person name="Silverstein K.A.T."/>
            <person name="Beckman K.B."/>
            <person name="Gohl D.M."/>
        </authorList>
    </citation>
    <scope>NUCLEOTIDE SEQUENCE</scope>
    <source>
        <strain evidence="2">Duluth1</strain>
        <tissue evidence="2">Whole animal</tissue>
    </source>
</reference>
<reference evidence="2" key="2">
    <citation type="submission" date="2020-11" db="EMBL/GenBank/DDBJ databases">
        <authorList>
            <person name="McCartney M.A."/>
            <person name="Auch B."/>
            <person name="Kono T."/>
            <person name="Mallez S."/>
            <person name="Becker A."/>
            <person name="Gohl D.M."/>
            <person name="Silverstein K.A.T."/>
            <person name="Koren S."/>
            <person name="Bechman K.B."/>
            <person name="Herman A."/>
            <person name="Abrahante J.E."/>
            <person name="Garbe J."/>
        </authorList>
    </citation>
    <scope>NUCLEOTIDE SEQUENCE</scope>
    <source>
        <strain evidence="2">Duluth1</strain>
        <tissue evidence="2">Whole animal</tissue>
    </source>
</reference>
<evidence type="ECO:0000313" key="3">
    <source>
        <dbReference type="Proteomes" id="UP000828390"/>
    </source>
</evidence>